<keyword evidence="1" id="KW-0812">Transmembrane</keyword>
<feature type="transmembrane region" description="Helical" evidence="1">
    <location>
        <begin position="27"/>
        <end position="53"/>
    </location>
</feature>
<proteinExistence type="predicted"/>
<dbReference type="AlphaFoldDB" id="A0A1F6M710"/>
<gene>
    <name evidence="2" type="ORF">A3B90_01875</name>
</gene>
<evidence type="ECO:0000256" key="1">
    <source>
        <dbReference type="SAM" id="Phobius"/>
    </source>
</evidence>
<evidence type="ECO:0000313" key="2">
    <source>
        <dbReference type="EMBL" id="OGH67391.1"/>
    </source>
</evidence>
<evidence type="ECO:0008006" key="4">
    <source>
        <dbReference type="Google" id="ProtNLM"/>
    </source>
</evidence>
<dbReference type="Proteomes" id="UP000178742">
    <property type="component" value="Unassembled WGS sequence"/>
</dbReference>
<dbReference type="STRING" id="1798676.A3B90_01875"/>
<keyword evidence="1" id="KW-1133">Transmembrane helix</keyword>
<accession>A0A1F6M710</accession>
<keyword evidence="1" id="KW-0472">Membrane</keyword>
<dbReference type="EMBL" id="MFPX01000002">
    <property type="protein sequence ID" value="OGH67391.1"/>
    <property type="molecule type" value="Genomic_DNA"/>
</dbReference>
<protein>
    <recommendedName>
        <fullName evidence="4">PDZ domain-containing protein</fullName>
    </recommendedName>
</protein>
<name>A0A1F6M710_9BACT</name>
<evidence type="ECO:0000313" key="3">
    <source>
        <dbReference type="Proteomes" id="UP000178742"/>
    </source>
</evidence>
<sequence length="362" mass="40498">MNNMKAIPPHLPKKEKGETVHSQKHSLFYFLSAAFISIAASLSTVFVALSWIVPRAVPQVQFYNFPHETATTIQSPGQDLLSRIADREALLFDKRNQLAGAWYAEGAALSSGVFLTSDGWAVFPIATSTLMDKVNLASFQVIDRHGVSYTVDKVLVDKTFHLVYAKINGSGFRFVSFPNWDLVKLDQRVVAKKNSHYDFDMLSKIKKNPEFGPSAEIWKPQYLFHTEKSEAGMLFTEQGELLGLQQANGVLPAWYIQNALVSLLSKQNLSYGAFPWKGEIVSHTFQNGFFKNINGFFVADLNGDKTKDTVKVGDVIVKIQEQELTLSNMTRLFIEGADILTLEIIRDGITIQKTIAKQIISL</sequence>
<organism evidence="2 3">
    <name type="scientific">Candidatus Magasanikbacteria bacterium RIFCSPHIGHO2_02_FULL_41_13</name>
    <dbReference type="NCBI Taxonomy" id="1798676"/>
    <lineage>
        <taxon>Bacteria</taxon>
        <taxon>Candidatus Magasanikiibacteriota</taxon>
    </lineage>
</organism>
<comment type="caution">
    <text evidence="2">The sequence shown here is derived from an EMBL/GenBank/DDBJ whole genome shotgun (WGS) entry which is preliminary data.</text>
</comment>
<reference evidence="2 3" key="1">
    <citation type="journal article" date="2016" name="Nat. Commun.">
        <title>Thousands of microbial genomes shed light on interconnected biogeochemical processes in an aquifer system.</title>
        <authorList>
            <person name="Anantharaman K."/>
            <person name="Brown C.T."/>
            <person name="Hug L.A."/>
            <person name="Sharon I."/>
            <person name="Castelle C.J."/>
            <person name="Probst A.J."/>
            <person name="Thomas B.C."/>
            <person name="Singh A."/>
            <person name="Wilkins M.J."/>
            <person name="Karaoz U."/>
            <person name="Brodie E.L."/>
            <person name="Williams K.H."/>
            <person name="Hubbard S.S."/>
            <person name="Banfield J.F."/>
        </authorList>
    </citation>
    <scope>NUCLEOTIDE SEQUENCE [LARGE SCALE GENOMIC DNA]</scope>
</reference>